<sequence length="344" mass="40164">MKFLLRCELQFYFLINLSKTMKLDMFFFIMKLLNIRKVRAMSLSNLQPMHYIVLGLAAALLLFIVLFIYALSSKRKAIRAKEEALNKERSEMKSNYEESSEKSRLTFKKELAEQKDTYEAQLSTQNAQIDSLKLFSRDKGEYLTDLTLINLKDNLVAQERIRPEDMHVLANIYIPGKRVKSTDRLDHVILTRTGIYVIDSNYWTGHLYHGISEMQFDGEPIFETVFNILELDPKSEQTICLDKAEDGSAQFKSYKHSIEELKLKAERLEKVFELPYPVTPIAYYNAEGVGSEHITNYSRDNSVKVIVGEKELEHFFEKFVFHGRFQYKVEELEEVRAAIEHLNP</sequence>
<evidence type="ECO:0000313" key="5">
    <source>
        <dbReference type="Proteomes" id="UP000001383"/>
    </source>
</evidence>
<dbReference type="EMBL" id="AP009484">
    <property type="protein sequence ID" value="BAH18204.1"/>
    <property type="molecule type" value="Genomic_DNA"/>
</dbReference>
<dbReference type="PROSITE" id="PS50965">
    <property type="entry name" value="NERD"/>
    <property type="match status" value="1"/>
</dbReference>
<dbReference type="HOGENOM" id="CLU_079901_0_0_9"/>
<evidence type="ECO:0000256" key="2">
    <source>
        <dbReference type="SAM" id="Phobius"/>
    </source>
</evidence>
<keyword evidence="2" id="KW-1133">Transmembrane helix</keyword>
<proteinExistence type="predicted"/>
<dbReference type="InterPro" id="IPR011528">
    <property type="entry name" value="NERD"/>
</dbReference>
<dbReference type="eggNOG" id="ENOG502Z9XI">
    <property type="taxonomic scope" value="Bacteria"/>
</dbReference>
<evidence type="ECO:0000256" key="1">
    <source>
        <dbReference type="SAM" id="Coils"/>
    </source>
</evidence>
<evidence type="ECO:0000259" key="3">
    <source>
        <dbReference type="PROSITE" id="PS50965"/>
    </source>
</evidence>
<feature type="transmembrane region" description="Helical" evidence="2">
    <location>
        <begin position="50"/>
        <end position="71"/>
    </location>
</feature>
<keyword evidence="1" id="KW-0175">Coiled coil</keyword>
<dbReference type="Proteomes" id="UP000001383">
    <property type="component" value="Chromosome"/>
</dbReference>
<dbReference type="STRING" id="458233.MCCL_1497"/>
<accession>B9E7N6</accession>
<feature type="domain" description="NERD" evidence="3">
    <location>
        <begin position="146"/>
        <end position="291"/>
    </location>
</feature>
<dbReference type="KEGG" id="mcl:MCCL_1497"/>
<gene>
    <name evidence="4" type="ordered locus">MCCL_1497</name>
</gene>
<feature type="coiled-coil region" evidence="1">
    <location>
        <begin position="71"/>
        <end position="128"/>
    </location>
</feature>
<keyword evidence="2" id="KW-0812">Transmembrane</keyword>
<feature type="transmembrane region" description="Helical" evidence="2">
    <location>
        <begin position="12"/>
        <end position="30"/>
    </location>
</feature>
<keyword evidence="2" id="KW-0472">Membrane</keyword>
<reference evidence="4 5" key="1">
    <citation type="journal article" date="2009" name="J. Bacteriol.">
        <title>Complete genome sequence of Macrococcus caseolyticus strain JCSCS5402, reflecting the ancestral genome of the human-pathogenic staphylococci.</title>
        <authorList>
            <person name="Baba T."/>
            <person name="Kuwahara-Arai K."/>
            <person name="Uchiyama I."/>
            <person name="Takeuchi F."/>
            <person name="Ito T."/>
            <person name="Hiramatsu K."/>
        </authorList>
    </citation>
    <scope>NUCLEOTIDE SEQUENCE [LARGE SCALE GENOMIC DNA]</scope>
    <source>
        <strain evidence="4 5">JCSC5402</strain>
    </source>
</reference>
<organism evidence="4 5">
    <name type="scientific">Macrococcus caseolyticus (strain JCSC5402)</name>
    <name type="common">Macrococcoides caseolyticum</name>
    <dbReference type="NCBI Taxonomy" id="458233"/>
    <lineage>
        <taxon>Bacteria</taxon>
        <taxon>Bacillati</taxon>
        <taxon>Bacillota</taxon>
        <taxon>Bacilli</taxon>
        <taxon>Bacillales</taxon>
        <taxon>Staphylococcaceae</taxon>
        <taxon>Macrococcoides</taxon>
    </lineage>
</organism>
<dbReference type="Pfam" id="PF08378">
    <property type="entry name" value="NERD"/>
    <property type="match status" value="1"/>
</dbReference>
<protein>
    <recommendedName>
        <fullName evidence="3">NERD domain-containing protein</fullName>
    </recommendedName>
</protein>
<name>B9E7N6_MACCJ</name>
<evidence type="ECO:0000313" key="4">
    <source>
        <dbReference type="EMBL" id="BAH18204.1"/>
    </source>
</evidence>
<dbReference type="AlphaFoldDB" id="B9E7N6"/>